<organism evidence="2 3">
    <name type="scientific">Arsukibacterium tuosuense</name>
    <dbReference type="NCBI Taxonomy" id="1323745"/>
    <lineage>
        <taxon>Bacteria</taxon>
        <taxon>Pseudomonadati</taxon>
        <taxon>Pseudomonadota</taxon>
        <taxon>Gammaproteobacteria</taxon>
        <taxon>Chromatiales</taxon>
        <taxon>Chromatiaceae</taxon>
        <taxon>Arsukibacterium</taxon>
    </lineage>
</organism>
<gene>
    <name evidence="2" type="ORF">SAMN06297280_2270</name>
</gene>
<dbReference type="OrthoDB" id="5772984at2"/>
<protein>
    <submittedName>
        <fullName evidence="2">Uncharacterized protein</fullName>
    </submittedName>
</protein>
<evidence type="ECO:0000313" key="3">
    <source>
        <dbReference type="Proteomes" id="UP000219353"/>
    </source>
</evidence>
<accession>A0A285IY50</accession>
<reference evidence="3" key="1">
    <citation type="submission" date="2017-09" db="EMBL/GenBank/DDBJ databases">
        <authorList>
            <person name="Varghese N."/>
            <person name="Submissions S."/>
        </authorList>
    </citation>
    <scope>NUCLEOTIDE SEQUENCE [LARGE SCALE GENOMIC DNA]</scope>
    <source>
        <strain evidence="3">CGMCC 1.12461</strain>
    </source>
</reference>
<dbReference type="RefSeq" id="WP_097111502.1">
    <property type="nucleotide sequence ID" value="NZ_OBEB01000004.1"/>
</dbReference>
<evidence type="ECO:0000313" key="2">
    <source>
        <dbReference type="EMBL" id="SNY52980.1"/>
    </source>
</evidence>
<feature type="region of interest" description="Disordered" evidence="1">
    <location>
        <begin position="49"/>
        <end position="82"/>
    </location>
</feature>
<sequence>MRNVIKVSIVTAVFTSALTINYFNSAQNDNEQLFLDDLYTCHWWPTCRDPDQQKPMPTDSSAPKPSGDKDTTKDNKDETQLA</sequence>
<dbReference type="EMBL" id="OBEB01000004">
    <property type="protein sequence ID" value="SNY52980.1"/>
    <property type="molecule type" value="Genomic_DNA"/>
</dbReference>
<keyword evidence="3" id="KW-1185">Reference proteome</keyword>
<name>A0A285IY50_9GAMM</name>
<feature type="compositionally biased region" description="Basic and acidic residues" evidence="1">
    <location>
        <begin position="66"/>
        <end position="82"/>
    </location>
</feature>
<dbReference type="Proteomes" id="UP000219353">
    <property type="component" value="Unassembled WGS sequence"/>
</dbReference>
<evidence type="ECO:0000256" key="1">
    <source>
        <dbReference type="SAM" id="MobiDB-lite"/>
    </source>
</evidence>
<proteinExistence type="predicted"/>
<dbReference type="AlphaFoldDB" id="A0A285IY50"/>